<keyword evidence="4 6" id="KW-1133">Transmembrane helix</keyword>
<feature type="transmembrane region" description="Helical" evidence="6">
    <location>
        <begin position="138"/>
        <end position="159"/>
    </location>
</feature>
<dbReference type="CDD" id="cd10432">
    <property type="entry name" value="BI-1-like_bacterial"/>
    <property type="match status" value="1"/>
</dbReference>
<evidence type="ECO:0000313" key="8">
    <source>
        <dbReference type="Proteomes" id="UP000294937"/>
    </source>
</evidence>
<evidence type="ECO:0000256" key="4">
    <source>
        <dbReference type="ARBA" id="ARBA00022989"/>
    </source>
</evidence>
<dbReference type="OrthoDB" id="9793828at2"/>
<name>A0A4R3L161_9BACL</name>
<evidence type="ECO:0000256" key="1">
    <source>
        <dbReference type="ARBA" id="ARBA00004141"/>
    </source>
</evidence>
<feature type="transmembrane region" description="Helical" evidence="6">
    <location>
        <begin position="205"/>
        <end position="228"/>
    </location>
</feature>
<organism evidence="7 8">
    <name type="scientific">Hazenella coriacea</name>
    <dbReference type="NCBI Taxonomy" id="1179467"/>
    <lineage>
        <taxon>Bacteria</taxon>
        <taxon>Bacillati</taxon>
        <taxon>Bacillota</taxon>
        <taxon>Bacilli</taxon>
        <taxon>Bacillales</taxon>
        <taxon>Thermoactinomycetaceae</taxon>
        <taxon>Hazenella</taxon>
    </lineage>
</organism>
<feature type="transmembrane region" description="Helical" evidence="6">
    <location>
        <begin position="56"/>
        <end position="76"/>
    </location>
</feature>
<dbReference type="InterPro" id="IPR006214">
    <property type="entry name" value="Bax_inhibitor_1-related"/>
</dbReference>
<evidence type="ECO:0000256" key="6">
    <source>
        <dbReference type="RuleBase" id="RU004379"/>
    </source>
</evidence>
<dbReference type="GO" id="GO:0005886">
    <property type="term" value="C:plasma membrane"/>
    <property type="evidence" value="ECO:0007669"/>
    <property type="project" value="TreeGrafter"/>
</dbReference>
<feature type="transmembrane region" description="Helical" evidence="6">
    <location>
        <begin position="165"/>
        <end position="184"/>
    </location>
</feature>
<comment type="similarity">
    <text evidence="2 6">Belongs to the BI1 family.</text>
</comment>
<feature type="transmembrane region" description="Helical" evidence="6">
    <location>
        <begin position="112"/>
        <end position="131"/>
    </location>
</feature>
<evidence type="ECO:0000256" key="5">
    <source>
        <dbReference type="ARBA" id="ARBA00023136"/>
    </source>
</evidence>
<feature type="transmembrane region" description="Helical" evidence="6">
    <location>
        <begin position="88"/>
        <end position="106"/>
    </location>
</feature>
<evidence type="ECO:0008006" key="9">
    <source>
        <dbReference type="Google" id="ProtNLM"/>
    </source>
</evidence>
<keyword evidence="5 6" id="KW-0472">Membrane</keyword>
<comment type="subcellular location">
    <subcellularLocation>
        <location evidence="1">Membrane</location>
        <topology evidence="1">Multi-pass membrane protein</topology>
    </subcellularLocation>
</comment>
<feature type="transmembrane region" description="Helical" evidence="6">
    <location>
        <begin position="23"/>
        <end position="44"/>
    </location>
</feature>
<keyword evidence="8" id="KW-1185">Reference proteome</keyword>
<dbReference type="AlphaFoldDB" id="A0A4R3L161"/>
<gene>
    <name evidence="7" type="ORF">EDD58_10896</name>
</gene>
<reference evidence="7 8" key="1">
    <citation type="submission" date="2019-03" db="EMBL/GenBank/DDBJ databases">
        <title>Genomic Encyclopedia of Type Strains, Phase IV (KMG-IV): sequencing the most valuable type-strain genomes for metagenomic binning, comparative biology and taxonomic classification.</title>
        <authorList>
            <person name="Goeker M."/>
        </authorList>
    </citation>
    <scope>NUCLEOTIDE SEQUENCE [LARGE SCALE GENOMIC DNA]</scope>
    <source>
        <strain evidence="7 8">DSM 45707</strain>
    </source>
</reference>
<protein>
    <recommendedName>
        <fullName evidence="9">Modulator of FtsH protease</fullName>
    </recommendedName>
</protein>
<dbReference type="Pfam" id="PF01027">
    <property type="entry name" value="Bax1-I"/>
    <property type="match status" value="1"/>
</dbReference>
<sequence length="232" mass="25420">MDPRFGAPSGSFVRSNEGLFPKVFGWMFAGLVMTAVIAWGLSLNENVVYFLAKNSVFFWGIVIAQLVVVFGLSFLFNRLSVFAATFGFFLYAALNGVTMTLVLTFFDLGTIFAAFFIAAGMFGVSAVFGYVTKRNLSGIGSVALMLVFGLILASIVNIFFLKSGLMSLIISYAIVVLFCIITAFDIQKIKVMAAEAMDEEMVDKIAIFGALMLYLDFIIIFKNLLYILGSDD</sequence>
<keyword evidence="3 6" id="KW-0812">Transmembrane</keyword>
<comment type="caution">
    <text evidence="7">The sequence shown here is derived from an EMBL/GenBank/DDBJ whole genome shotgun (WGS) entry which is preliminary data.</text>
</comment>
<accession>A0A4R3L161</accession>
<proteinExistence type="inferred from homology"/>
<evidence type="ECO:0000313" key="7">
    <source>
        <dbReference type="EMBL" id="TCS93281.1"/>
    </source>
</evidence>
<dbReference type="Proteomes" id="UP000294937">
    <property type="component" value="Unassembled WGS sequence"/>
</dbReference>
<dbReference type="RefSeq" id="WP_131926053.1">
    <property type="nucleotide sequence ID" value="NZ_SMAG01000008.1"/>
</dbReference>
<dbReference type="EMBL" id="SMAG01000008">
    <property type="protein sequence ID" value="TCS93281.1"/>
    <property type="molecule type" value="Genomic_DNA"/>
</dbReference>
<dbReference type="PANTHER" id="PTHR23291">
    <property type="entry name" value="BAX INHIBITOR-RELATED"/>
    <property type="match status" value="1"/>
</dbReference>
<evidence type="ECO:0000256" key="2">
    <source>
        <dbReference type="ARBA" id="ARBA00010350"/>
    </source>
</evidence>
<dbReference type="PANTHER" id="PTHR23291:SF50">
    <property type="entry name" value="PROTEIN LIFEGUARD 4"/>
    <property type="match status" value="1"/>
</dbReference>
<evidence type="ECO:0000256" key="3">
    <source>
        <dbReference type="ARBA" id="ARBA00022692"/>
    </source>
</evidence>